<dbReference type="STRING" id="519424.AZF04_04635"/>
<name>A0A161PFW9_9BACI</name>
<reference evidence="2" key="1">
    <citation type="submission" date="2016-02" db="EMBL/GenBank/DDBJ databases">
        <title>Genome sequence of Bacillus trypoxylicola KCTC 13244(T).</title>
        <authorList>
            <person name="Jeong H."/>
            <person name="Park S.-H."/>
            <person name="Choi S.-K."/>
        </authorList>
    </citation>
    <scope>NUCLEOTIDE SEQUENCE [LARGE SCALE GENOMIC DNA]</scope>
    <source>
        <strain evidence="2">KCTC 13244</strain>
    </source>
</reference>
<feature type="domain" description="LysM" evidence="1">
    <location>
        <begin position="57"/>
        <end position="110"/>
    </location>
</feature>
<dbReference type="InterPro" id="IPR018392">
    <property type="entry name" value="LysM"/>
</dbReference>
<protein>
    <recommendedName>
        <fullName evidence="1">LysM domain-containing protein</fullName>
    </recommendedName>
</protein>
<dbReference type="RefSeq" id="WP_061948394.1">
    <property type="nucleotide sequence ID" value="NZ_LTAO01000012.1"/>
</dbReference>
<evidence type="ECO:0000313" key="3">
    <source>
        <dbReference type="Proteomes" id="UP000075806"/>
    </source>
</evidence>
<evidence type="ECO:0000313" key="2">
    <source>
        <dbReference type="EMBL" id="KYG32067.1"/>
    </source>
</evidence>
<dbReference type="PROSITE" id="PS51782">
    <property type="entry name" value="LYSM"/>
    <property type="match status" value="1"/>
</dbReference>
<dbReference type="Proteomes" id="UP000075806">
    <property type="component" value="Unassembled WGS sequence"/>
</dbReference>
<dbReference type="EMBL" id="LTAO01000012">
    <property type="protein sequence ID" value="KYG32067.1"/>
    <property type="molecule type" value="Genomic_DNA"/>
</dbReference>
<gene>
    <name evidence="2" type="ORF">AZF04_04635</name>
</gene>
<accession>A0A161PFW9</accession>
<dbReference type="AlphaFoldDB" id="A0A161PFW9"/>
<proteinExistence type="predicted"/>
<dbReference type="OrthoDB" id="2691912at2"/>
<comment type="caution">
    <text evidence="2">The sequence shown here is derived from an EMBL/GenBank/DDBJ whole genome shotgun (WGS) entry which is preliminary data.</text>
</comment>
<evidence type="ECO:0000259" key="1">
    <source>
        <dbReference type="PROSITE" id="PS51782"/>
    </source>
</evidence>
<sequence>MKKLLILAFVIVTISSLYYDLTIGTLPGKNDQVAIADDIQPEKAGSNELLQDPIPFQEVIVEPGYTVLSIVEHLHTGPIPATIQEVIYDFKQLNNGTEPEHIQIGQSYYFPLYDS</sequence>
<keyword evidence="3" id="KW-1185">Reference proteome</keyword>
<organism evidence="2 3">
    <name type="scientific">Alkalihalobacillus trypoxylicola</name>
    <dbReference type="NCBI Taxonomy" id="519424"/>
    <lineage>
        <taxon>Bacteria</taxon>
        <taxon>Bacillati</taxon>
        <taxon>Bacillota</taxon>
        <taxon>Bacilli</taxon>
        <taxon>Bacillales</taxon>
        <taxon>Bacillaceae</taxon>
        <taxon>Alkalihalobacillus</taxon>
    </lineage>
</organism>